<reference evidence="2 3" key="1">
    <citation type="journal article" date="2022" name="Nat. Ecol. Evol.">
        <title>A masculinizing supergene underlies an exaggerated male reproductive morph in a spider.</title>
        <authorList>
            <person name="Hendrickx F."/>
            <person name="De Corte Z."/>
            <person name="Sonet G."/>
            <person name="Van Belleghem S.M."/>
            <person name="Kostlbacher S."/>
            <person name="Vangestel C."/>
        </authorList>
    </citation>
    <scope>NUCLEOTIDE SEQUENCE [LARGE SCALE GENOMIC DNA]</scope>
    <source>
        <strain evidence="2">W744_W776</strain>
    </source>
</reference>
<dbReference type="Proteomes" id="UP000827092">
    <property type="component" value="Unassembled WGS sequence"/>
</dbReference>
<evidence type="ECO:0000313" key="3">
    <source>
        <dbReference type="Proteomes" id="UP000827092"/>
    </source>
</evidence>
<evidence type="ECO:0000256" key="1">
    <source>
        <dbReference type="SAM" id="Phobius"/>
    </source>
</evidence>
<name>A0AAV6UYU3_9ARAC</name>
<protein>
    <submittedName>
        <fullName evidence="2">Uncharacterized protein</fullName>
    </submittedName>
</protein>
<sequence>MAVSYFWRHAFNPVCNGTISYCWRHAFNPFYKDSVAHCGRHVFNPFYYNGCLLLLAACFQLVLQWLSLFVLA</sequence>
<evidence type="ECO:0000313" key="2">
    <source>
        <dbReference type="EMBL" id="KAG8188918.1"/>
    </source>
</evidence>
<keyword evidence="1" id="KW-0472">Membrane</keyword>
<keyword evidence="3" id="KW-1185">Reference proteome</keyword>
<feature type="transmembrane region" description="Helical" evidence="1">
    <location>
        <begin position="46"/>
        <end position="71"/>
    </location>
</feature>
<comment type="caution">
    <text evidence="2">The sequence shown here is derived from an EMBL/GenBank/DDBJ whole genome shotgun (WGS) entry which is preliminary data.</text>
</comment>
<proteinExistence type="predicted"/>
<organism evidence="2 3">
    <name type="scientific">Oedothorax gibbosus</name>
    <dbReference type="NCBI Taxonomy" id="931172"/>
    <lineage>
        <taxon>Eukaryota</taxon>
        <taxon>Metazoa</taxon>
        <taxon>Ecdysozoa</taxon>
        <taxon>Arthropoda</taxon>
        <taxon>Chelicerata</taxon>
        <taxon>Arachnida</taxon>
        <taxon>Araneae</taxon>
        <taxon>Araneomorphae</taxon>
        <taxon>Entelegynae</taxon>
        <taxon>Araneoidea</taxon>
        <taxon>Linyphiidae</taxon>
        <taxon>Erigoninae</taxon>
        <taxon>Oedothorax</taxon>
    </lineage>
</organism>
<keyword evidence="1" id="KW-1133">Transmembrane helix</keyword>
<keyword evidence="1" id="KW-0812">Transmembrane</keyword>
<accession>A0AAV6UYU3</accession>
<dbReference type="AlphaFoldDB" id="A0AAV6UYU3"/>
<dbReference type="EMBL" id="JAFNEN010000227">
    <property type="protein sequence ID" value="KAG8188918.1"/>
    <property type="molecule type" value="Genomic_DNA"/>
</dbReference>
<gene>
    <name evidence="2" type="ORF">JTE90_014970</name>
</gene>